<evidence type="ECO:0000313" key="1">
    <source>
        <dbReference type="EMBL" id="MBB6334982.1"/>
    </source>
</evidence>
<organism evidence="1 2">
    <name type="scientific">Schaalia hyovaginalis</name>
    <dbReference type="NCBI Taxonomy" id="29316"/>
    <lineage>
        <taxon>Bacteria</taxon>
        <taxon>Bacillati</taxon>
        <taxon>Actinomycetota</taxon>
        <taxon>Actinomycetes</taxon>
        <taxon>Actinomycetales</taxon>
        <taxon>Actinomycetaceae</taxon>
        <taxon>Schaalia</taxon>
    </lineage>
</organism>
<gene>
    <name evidence="1" type="ORF">HD592_001547</name>
</gene>
<evidence type="ECO:0000313" key="2">
    <source>
        <dbReference type="Proteomes" id="UP000617426"/>
    </source>
</evidence>
<comment type="caution">
    <text evidence="1">The sequence shown here is derived from an EMBL/GenBank/DDBJ whole genome shotgun (WGS) entry which is preliminary data.</text>
</comment>
<dbReference type="RefSeq" id="WP_184453083.1">
    <property type="nucleotide sequence ID" value="NZ_JACHMK010000001.1"/>
</dbReference>
<protein>
    <submittedName>
        <fullName evidence="1">Uncharacterized protein</fullName>
    </submittedName>
</protein>
<dbReference type="AlphaFoldDB" id="A0A923E543"/>
<name>A0A923E543_9ACTO</name>
<proteinExistence type="predicted"/>
<dbReference type="EMBL" id="JACHMK010000001">
    <property type="protein sequence ID" value="MBB6334982.1"/>
    <property type="molecule type" value="Genomic_DNA"/>
</dbReference>
<accession>A0A923E543</accession>
<dbReference type="Proteomes" id="UP000617426">
    <property type="component" value="Unassembled WGS sequence"/>
</dbReference>
<reference evidence="1" key="1">
    <citation type="submission" date="2020-08" db="EMBL/GenBank/DDBJ databases">
        <title>Sequencing the genomes of 1000 actinobacteria strains.</title>
        <authorList>
            <person name="Klenk H.-P."/>
        </authorList>
    </citation>
    <scope>NUCLEOTIDE SEQUENCE</scope>
    <source>
        <strain evidence="1">DSM 10695</strain>
    </source>
</reference>
<keyword evidence="2" id="KW-1185">Reference proteome</keyword>
<sequence>MSDTYLQVLTEAQAKAYLSNTASTGIHPGRIAGFFCREADVAGLKPVDILAAVRPEHQTLTGAYQQYNPRELHVLIVHVNPDVQMATTSSTLSEQSDPPLTRFSTPVTGTGFAASTNDSIIPEYLSITGALLAPGDQIRRIDADGVSTVLATYSATPEGAPRWISADAPDEGHVLLQDGEHALFMEIGGHALPAYMQDPDHLALIAPDSRAAWFCHPAADDYVLAGPGRVLSIYSLAHIDSLHRLETTARWQDLTICVEGITDEHVDVLFVGRPYQGMAEAGFVGDQYHGFRARLPRSEVSDYTIAMSGLTPGRRPGRPDEAAPFLSGEEAAFKQYFLHQQDRAPVPLWAAPGPDGRTHPVIRVPDRRALQVMVPGCREAWADADGGALVPITQFDPGASVINAVTRLTDTDGDQWLCQSVSSGAFLAQRILPDGVDPQLQEIPPTRIRKREDILYQAEHG</sequence>